<dbReference type="EMBL" id="FOFG01000001">
    <property type="protein sequence ID" value="SEP68493.1"/>
    <property type="molecule type" value="Genomic_DNA"/>
</dbReference>
<sequence>MLSKPVVAALALLFLGSSPLVGVASAAAVAGTVLAQTAPAADSVTGSGNANPQADDDNGDEGPDEGKDSATPPAKPTPTQPAPALSSGNAATPDGSGKAAATPPVAPAAPSATTPDQADGTDAGKAAPPPILRAQTDMPDPVRKTWQELVEAAQSGDIEKLRPLMQKQSEPPAVSFDEVGDPIEYLKSLSGDPQGREILAIMLGILRSGFVHVDAGLPQDVFVWPYFSHYPLDKLTPPQMVELFTILTSSDYDEMKSYGNYTFFRVGISPDGTWRFFLAGD</sequence>
<name>A0A1H8ZW39_9HYPH</name>
<feature type="signal peptide" evidence="2">
    <location>
        <begin position="1"/>
        <end position="26"/>
    </location>
</feature>
<evidence type="ECO:0000313" key="3">
    <source>
        <dbReference type="EMBL" id="SEP68493.1"/>
    </source>
</evidence>
<feature type="compositionally biased region" description="Low complexity" evidence="1">
    <location>
        <begin position="99"/>
        <end position="115"/>
    </location>
</feature>
<accession>A0A1H8ZW39</accession>
<proteinExistence type="predicted"/>
<organism evidence="3 4">
    <name type="scientific">Faunimonas pinastri</name>
    <dbReference type="NCBI Taxonomy" id="1855383"/>
    <lineage>
        <taxon>Bacteria</taxon>
        <taxon>Pseudomonadati</taxon>
        <taxon>Pseudomonadota</taxon>
        <taxon>Alphaproteobacteria</taxon>
        <taxon>Hyphomicrobiales</taxon>
        <taxon>Afifellaceae</taxon>
        <taxon>Faunimonas</taxon>
    </lineage>
</organism>
<dbReference type="STRING" id="1855383.SAMN05216548_101254"/>
<reference evidence="3 4" key="1">
    <citation type="submission" date="2016-10" db="EMBL/GenBank/DDBJ databases">
        <authorList>
            <person name="de Groot N.N."/>
        </authorList>
    </citation>
    <scope>NUCLEOTIDE SEQUENCE [LARGE SCALE GENOMIC DNA]</scope>
    <source>
        <strain evidence="3 4">A52C2</strain>
    </source>
</reference>
<dbReference type="Proteomes" id="UP000199647">
    <property type="component" value="Unassembled WGS sequence"/>
</dbReference>
<dbReference type="RefSeq" id="WP_092494770.1">
    <property type="nucleotide sequence ID" value="NZ_FOFG01000001.1"/>
</dbReference>
<protein>
    <submittedName>
        <fullName evidence="3">Uncharacterized protein</fullName>
    </submittedName>
</protein>
<feature type="compositionally biased region" description="Acidic residues" evidence="1">
    <location>
        <begin position="54"/>
        <end position="63"/>
    </location>
</feature>
<dbReference type="OrthoDB" id="9809589at2"/>
<evidence type="ECO:0000256" key="1">
    <source>
        <dbReference type="SAM" id="MobiDB-lite"/>
    </source>
</evidence>
<keyword evidence="2" id="KW-0732">Signal</keyword>
<feature type="region of interest" description="Disordered" evidence="1">
    <location>
        <begin position="40"/>
        <end position="139"/>
    </location>
</feature>
<gene>
    <name evidence="3" type="ORF">SAMN05216548_101254</name>
</gene>
<feature type="chain" id="PRO_5011514398" evidence="2">
    <location>
        <begin position="27"/>
        <end position="281"/>
    </location>
</feature>
<evidence type="ECO:0000313" key="4">
    <source>
        <dbReference type="Proteomes" id="UP000199647"/>
    </source>
</evidence>
<dbReference type="AlphaFoldDB" id="A0A1H8ZW39"/>
<evidence type="ECO:0000256" key="2">
    <source>
        <dbReference type="SAM" id="SignalP"/>
    </source>
</evidence>
<keyword evidence="4" id="KW-1185">Reference proteome</keyword>